<organism evidence="1 2">
    <name type="scientific">Moniliophthora roreri</name>
    <name type="common">Frosty pod rot fungus</name>
    <name type="synonym">Monilia roreri</name>
    <dbReference type="NCBI Taxonomy" id="221103"/>
    <lineage>
        <taxon>Eukaryota</taxon>
        <taxon>Fungi</taxon>
        <taxon>Dikarya</taxon>
        <taxon>Basidiomycota</taxon>
        <taxon>Agaricomycotina</taxon>
        <taxon>Agaricomycetes</taxon>
        <taxon>Agaricomycetidae</taxon>
        <taxon>Agaricales</taxon>
        <taxon>Marasmiineae</taxon>
        <taxon>Marasmiaceae</taxon>
        <taxon>Moniliophthora</taxon>
    </lineage>
</organism>
<comment type="caution">
    <text evidence="1">The sequence shown here is derived from an EMBL/GenBank/DDBJ whole genome shotgun (WGS) entry which is preliminary data.</text>
</comment>
<reference evidence="1 2" key="1">
    <citation type="submission" date="2015-12" db="EMBL/GenBank/DDBJ databases">
        <title>Draft genome sequence of Moniliophthora roreri, the causal agent of frosty pod rot of cacao.</title>
        <authorList>
            <person name="Aime M.C."/>
            <person name="Diaz-Valderrama J.R."/>
            <person name="Kijpornyongpan T."/>
            <person name="Phillips-Mora W."/>
        </authorList>
    </citation>
    <scope>NUCLEOTIDE SEQUENCE [LARGE SCALE GENOMIC DNA]</scope>
    <source>
        <strain evidence="1 2">MCA 2952</strain>
    </source>
</reference>
<dbReference type="EMBL" id="LATX01002362">
    <property type="protein sequence ID" value="KTB30849.1"/>
    <property type="molecule type" value="Genomic_DNA"/>
</dbReference>
<evidence type="ECO:0000313" key="2">
    <source>
        <dbReference type="Proteomes" id="UP000054988"/>
    </source>
</evidence>
<dbReference type="AlphaFoldDB" id="A0A0W0F3L6"/>
<name>A0A0W0F3L6_MONRR</name>
<evidence type="ECO:0000313" key="1">
    <source>
        <dbReference type="EMBL" id="KTB30849.1"/>
    </source>
</evidence>
<sequence>MPQYGPMHQKTFQRLWEFTSQYGSFIEVICWSFLQNSFGHLSEFFVKNLLILLKLET</sequence>
<accession>A0A0W0F3L6</accession>
<gene>
    <name evidence="1" type="ORF">WG66_16624</name>
</gene>
<protein>
    <submittedName>
        <fullName evidence="1">Uncharacterized protein</fullName>
    </submittedName>
</protein>
<proteinExistence type="predicted"/>
<dbReference type="Proteomes" id="UP000054988">
    <property type="component" value="Unassembled WGS sequence"/>
</dbReference>